<proteinExistence type="predicted"/>
<keyword evidence="2" id="KW-1185">Reference proteome</keyword>
<protein>
    <submittedName>
        <fullName evidence="1">Uncharacterized protein</fullName>
    </submittedName>
</protein>
<dbReference type="Proteomes" id="UP001243286">
    <property type="component" value="Unassembled WGS sequence"/>
</dbReference>
<evidence type="ECO:0000313" key="2">
    <source>
        <dbReference type="Proteomes" id="UP001243286"/>
    </source>
</evidence>
<accession>A0ABT6R5X4</accession>
<name>A0ABT6R5X4_9BACL</name>
<evidence type="ECO:0000313" key="1">
    <source>
        <dbReference type="EMBL" id="MDI3236363.1"/>
    </source>
</evidence>
<dbReference type="EMBL" id="JASBQV010000037">
    <property type="protein sequence ID" value="MDI3236363.1"/>
    <property type="molecule type" value="Genomic_DNA"/>
</dbReference>
<gene>
    <name evidence="1" type="ORF">QK289_15215</name>
</gene>
<comment type="caution">
    <text evidence="1">The sequence shown here is derived from an EMBL/GenBank/DDBJ whole genome shotgun (WGS) entry which is preliminary data.</text>
</comment>
<reference evidence="1 2" key="1">
    <citation type="submission" date="2023-04" db="EMBL/GenBank/DDBJ databases">
        <title>Antarctic isolates genomes.</title>
        <authorList>
            <person name="Dimov S.G."/>
        </authorList>
    </citation>
    <scope>NUCLEOTIDE SEQUENCE [LARGE SCALE GENOMIC DNA]</scope>
    <source>
        <strain evidence="1 2">AL19</strain>
    </source>
</reference>
<organism evidence="1 2">
    <name type="scientific">Exiguobacterium antarcticum</name>
    <dbReference type="NCBI Taxonomy" id="132920"/>
    <lineage>
        <taxon>Bacteria</taxon>
        <taxon>Bacillati</taxon>
        <taxon>Bacillota</taxon>
        <taxon>Bacilli</taxon>
        <taxon>Bacillales</taxon>
        <taxon>Bacillales Family XII. Incertae Sedis</taxon>
        <taxon>Exiguobacterium</taxon>
    </lineage>
</organism>
<dbReference type="RefSeq" id="WP_014970338.1">
    <property type="nucleotide sequence ID" value="NZ_JASBQV010000037.1"/>
</dbReference>
<sequence>MFTVDEYLTSIKTNLAQHTDVLVNNLKVIAEATFAPDVELLDFSAFIEPSRHDLSIMFFSMDREANEVFEEAGTPGFAGSKSMLDEAVYYHVTPKSSDDFDVFHEENEEILIEQERQLFTDWFSTCWQQAGGDRVQLPAYFNVHDEGETFDLKRRIWMDEEGKWD</sequence>